<name>A0A7R8WKI5_9CRUS</name>
<organism evidence="5">
    <name type="scientific">Cyprideis torosa</name>
    <dbReference type="NCBI Taxonomy" id="163714"/>
    <lineage>
        <taxon>Eukaryota</taxon>
        <taxon>Metazoa</taxon>
        <taxon>Ecdysozoa</taxon>
        <taxon>Arthropoda</taxon>
        <taxon>Crustacea</taxon>
        <taxon>Oligostraca</taxon>
        <taxon>Ostracoda</taxon>
        <taxon>Podocopa</taxon>
        <taxon>Podocopida</taxon>
        <taxon>Cytherocopina</taxon>
        <taxon>Cytheroidea</taxon>
        <taxon>Cytherideidae</taxon>
        <taxon>Cyprideis</taxon>
    </lineage>
</organism>
<gene>
    <name evidence="5" type="ORF">CTOB1V02_LOCUS8550</name>
</gene>
<dbReference type="OrthoDB" id="6376465at2759"/>
<dbReference type="InterPro" id="IPR006175">
    <property type="entry name" value="YjgF/YER057c/UK114"/>
</dbReference>
<evidence type="ECO:0000256" key="3">
    <source>
        <dbReference type="ARBA" id="ARBA00023242"/>
    </source>
</evidence>
<dbReference type="PANTHER" id="PTHR21286">
    <property type="entry name" value="NUCLEAR PORE COMPLEX PROTEIN NUP160"/>
    <property type="match status" value="1"/>
</dbReference>
<dbReference type="Pfam" id="PF11715">
    <property type="entry name" value="Beta-prop_Nup120_160"/>
    <property type="match status" value="2"/>
</dbReference>
<protein>
    <recommendedName>
        <fullName evidence="4">Nucleoporin Nup120/160 beta-propeller domain-containing protein</fullName>
    </recommendedName>
</protein>
<dbReference type="PANTHER" id="PTHR21286:SF0">
    <property type="entry name" value="NUCLEAR PORE COMPLEX PROTEIN NUP160"/>
    <property type="match status" value="1"/>
</dbReference>
<dbReference type="EMBL" id="OB662884">
    <property type="protein sequence ID" value="CAD7230694.1"/>
    <property type="molecule type" value="Genomic_DNA"/>
</dbReference>
<dbReference type="AlphaFoldDB" id="A0A7R8WKI5"/>
<dbReference type="GO" id="GO:0017056">
    <property type="term" value="F:structural constituent of nuclear pore"/>
    <property type="evidence" value="ECO:0007669"/>
    <property type="project" value="TreeGrafter"/>
</dbReference>
<dbReference type="Gene3D" id="3.30.1330.40">
    <property type="entry name" value="RutC-like"/>
    <property type="match status" value="1"/>
</dbReference>
<accession>A0A7R8WKI5</accession>
<sequence length="1122" mass="123687">MDEGVVYREVIPNQSLPTLWKALNVNIGESQRTLQDINVQEFCGAYTYKNFEDGVTRNRFIYWRGIKDTLELREVSFDYDLVGPSLRIRFSSPLLPGVSIAETPASLVILVPTVSSVHLLKFLHPRRFVAHNSDRQLSVFHDANTQLLMEAGCHSMLPLPALGKQKSAAGDSRLNFQVELNSDLAKSIIPKNSDRQLSVFHDANTQLLMEAGCHSMLPLPALESPIPHAAASFLTQIQSSRNNLETVAVAWFAIAYSTGEITVVEMFAGPASAAPLQPVQISSIKQSSFVTRLFGAIPLIGGQPNTGSVPSSLCFVPTGEGLFLLALCRDAQLRLWFLAPPLSTSSPLTQPNKGHDLRLQAPALENPRDNRDELRPPQCHYLQTASFLTPNYPPLPNVDHLWVKKHCVSPESEATVAPEVSPSVRVMGMIFISAQSGVGRDGQLAGESPEAEADQALQNLGKVLAANGSHYRSVVKCLVFLKDIGDLDVFHHVYRRYFRKNFYPALSVIEVVSLPQDARVQIEAVAIIRGMACATSEDNGPPMGSVVSESPLVVACCVANEPGMDVSYIQLNPPSQSRRGNWHIQYLPKVPIKHWNVISLACSMTSIFCLSRLPSGSAVVHHYALTPDDGSGISDSDWTTCPSAVSQPPLPLALPNGRMRRSLKEETLSAVFSPDGAFTLGAIRRAVDFLAQSIDLQHPSDPNASPAELREEATAVVEALIYAKFEGEEEMVSEDDYQATVSEAWMEFHRTCVYYNSEEAKALSLFLEPKTGFAMVIRRTSISVLRRVSRIENLSLRILPLHQQESQTAAGENMTGLPWPVVGRALAKLERLMLDDPALQNISIEAFAASRKYEHQPAAQNVSPERDFRKYEHVFEGIGHSNSFQSAVAEIVEELSGPPEMDEAMDEDSLEVSAELTLRMEHFLSSCLGISFVANSVEQQASAKCALASRLWLLVCVLQGPSHPLLQDLSSCVKQQTVIRWLAQQQLQTVKNNGFQKNVEAVMLHFGEAAAAKSSSPSTAQAPASLPLPSELRHRRPLVVEQMIASVQEVKTKVLQNLSQRSLDAEAWKRFIPNLIAAVERAVNPKCGGHQIVLKSLFRWQEFETLQDFIDLQQNFFALDQL</sequence>
<feature type="domain" description="Nucleoporin Nup120/160 beta-propeller" evidence="4">
    <location>
        <begin position="59"/>
        <end position="337"/>
    </location>
</feature>
<evidence type="ECO:0000259" key="4">
    <source>
        <dbReference type="Pfam" id="PF11715"/>
    </source>
</evidence>
<feature type="domain" description="Nucleoporin Nup120/160 beta-propeller" evidence="4">
    <location>
        <begin position="594"/>
        <end position="792"/>
    </location>
</feature>
<dbReference type="InterPro" id="IPR059141">
    <property type="entry name" value="Beta-prop_Nup120_160"/>
</dbReference>
<evidence type="ECO:0000313" key="5">
    <source>
        <dbReference type="EMBL" id="CAD7230694.1"/>
    </source>
</evidence>
<evidence type="ECO:0000256" key="1">
    <source>
        <dbReference type="ARBA" id="ARBA00004123"/>
    </source>
</evidence>
<feature type="non-terminal residue" evidence="5">
    <location>
        <position position="1"/>
    </location>
</feature>
<evidence type="ECO:0000256" key="2">
    <source>
        <dbReference type="ARBA" id="ARBA00022448"/>
    </source>
</evidence>
<keyword evidence="2" id="KW-0813">Transport</keyword>
<keyword evidence="3" id="KW-0539">Nucleus</keyword>
<reference evidence="5" key="1">
    <citation type="submission" date="2020-11" db="EMBL/GenBank/DDBJ databases">
        <authorList>
            <person name="Tran Van P."/>
        </authorList>
    </citation>
    <scope>NUCLEOTIDE SEQUENCE</scope>
</reference>
<proteinExistence type="predicted"/>
<dbReference type="SUPFAM" id="SSF55298">
    <property type="entry name" value="YjgF-like"/>
    <property type="match status" value="1"/>
</dbReference>
<dbReference type="InterPro" id="IPR021717">
    <property type="entry name" value="Nucleoporin_Nup160"/>
</dbReference>
<dbReference type="InterPro" id="IPR035959">
    <property type="entry name" value="RutC-like_sf"/>
</dbReference>
<dbReference type="Pfam" id="PF01042">
    <property type="entry name" value="Ribonuc_L-PSP"/>
    <property type="match status" value="1"/>
</dbReference>
<dbReference type="CDD" id="cd00448">
    <property type="entry name" value="YjgF_YER057c_UK114_family"/>
    <property type="match status" value="1"/>
</dbReference>
<comment type="subcellular location">
    <subcellularLocation>
        <location evidence="1">Nucleus</location>
    </subcellularLocation>
</comment>
<dbReference type="GO" id="GO:0005643">
    <property type="term" value="C:nuclear pore"/>
    <property type="evidence" value="ECO:0007669"/>
    <property type="project" value="TreeGrafter"/>
</dbReference>